<feature type="chain" id="PRO_5018333252" evidence="2">
    <location>
        <begin position="23"/>
        <end position="324"/>
    </location>
</feature>
<keyword evidence="1 2" id="KW-0732">Signal</keyword>
<dbReference type="NCBIfam" id="TIGR04183">
    <property type="entry name" value="Por_Secre_tail"/>
    <property type="match status" value="1"/>
</dbReference>
<comment type="caution">
    <text evidence="4">The sequence shown here is derived from an EMBL/GenBank/DDBJ whole genome shotgun (WGS) entry which is preliminary data.</text>
</comment>
<name>A0A3P1AQN2_9FLAO</name>
<feature type="signal peptide" evidence="2">
    <location>
        <begin position="1"/>
        <end position="22"/>
    </location>
</feature>
<evidence type="ECO:0000313" key="5">
    <source>
        <dbReference type="Proteomes" id="UP000268372"/>
    </source>
</evidence>
<dbReference type="Pfam" id="PF18962">
    <property type="entry name" value="Por_Secre_tail"/>
    <property type="match status" value="1"/>
</dbReference>
<dbReference type="AlphaFoldDB" id="A0A3P1AQN2"/>
<evidence type="ECO:0000259" key="3">
    <source>
        <dbReference type="Pfam" id="PF18962"/>
    </source>
</evidence>
<proteinExistence type="predicted"/>
<accession>A0A3P1AQN2</accession>
<sequence length="324" mass="37291">MKNLIANIVSVITLLTLSSVNAQVLFSDDFESYNVGPFLNNTNGWQVNGFYNDVRIFNEPNRGKVLAWGWNTTPNNLFSIAKCVQPGIFKDYDERDLGNDVLKLEFEFWCKDFTGNFAELFDSSVGFESNDYYFKCEVNANESMIYSSSTHPANYKKVYNHKWIKVEVYFEYFEITDSWEIHTYIPMLKYWGVQKRTTLGYPDIYIGFGVYKPITSYSGALIKYDNIKLSAVPNRPAFVNVNEWISSKFNVYPNPTTNVVNITNSENMLVNQITIYDVTGKQLSTKNFNNETEIQLNVENLASGTYLLHLQTNQGMAVKKLIKK</sequence>
<dbReference type="Proteomes" id="UP000268372">
    <property type="component" value="Unassembled WGS sequence"/>
</dbReference>
<protein>
    <submittedName>
        <fullName evidence="4">T9SS C-terminal target domain-containing protein</fullName>
    </submittedName>
</protein>
<evidence type="ECO:0000313" key="4">
    <source>
        <dbReference type="EMBL" id="RRA91214.1"/>
    </source>
</evidence>
<evidence type="ECO:0000256" key="2">
    <source>
        <dbReference type="SAM" id="SignalP"/>
    </source>
</evidence>
<dbReference type="OrthoDB" id="849076at2"/>
<gene>
    <name evidence="4" type="ORF">EG242_12575</name>
</gene>
<keyword evidence="5" id="KW-1185">Reference proteome</keyword>
<evidence type="ECO:0000256" key="1">
    <source>
        <dbReference type="ARBA" id="ARBA00022729"/>
    </source>
</evidence>
<dbReference type="InterPro" id="IPR026444">
    <property type="entry name" value="Secre_tail"/>
</dbReference>
<organism evidence="4 5">
    <name type="scientific">Paenimyroides viscosum</name>
    <dbReference type="NCBI Taxonomy" id="2488729"/>
    <lineage>
        <taxon>Bacteria</taxon>
        <taxon>Pseudomonadati</taxon>
        <taxon>Bacteroidota</taxon>
        <taxon>Flavobacteriia</taxon>
        <taxon>Flavobacteriales</taxon>
        <taxon>Flavobacteriaceae</taxon>
        <taxon>Paenimyroides</taxon>
    </lineage>
</organism>
<feature type="domain" description="Secretion system C-terminal sorting" evidence="3">
    <location>
        <begin position="251"/>
        <end position="322"/>
    </location>
</feature>
<reference evidence="4 5" key="1">
    <citation type="submission" date="2018-11" db="EMBL/GenBank/DDBJ databases">
        <title>Flavobacterium sp. nov., YIM 102796 draft genome.</title>
        <authorList>
            <person name="Li G."/>
            <person name="Jiang Y."/>
        </authorList>
    </citation>
    <scope>NUCLEOTIDE SEQUENCE [LARGE SCALE GENOMIC DNA]</scope>
    <source>
        <strain evidence="4 5">YIM 102796</strain>
    </source>
</reference>
<dbReference type="EMBL" id="RQTJ01000035">
    <property type="protein sequence ID" value="RRA91214.1"/>
    <property type="molecule type" value="Genomic_DNA"/>
</dbReference>
<dbReference type="RefSeq" id="WP_124900214.1">
    <property type="nucleotide sequence ID" value="NZ_RQTJ01000035.1"/>
</dbReference>